<dbReference type="PANTHER" id="PTHR46865:SF2">
    <property type="entry name" value="MONOOXYGENASE"/>
    <property type="match status" value="1"/>
</dbReference>
<evidence type="ECO:0000259" key="1">
    <source>
        <dbReference type="Pfam" id="PF01494"/>
    </source>
</evidence>
<reference evidence="2 3" key="1">
    <citation type="submission" date="2019-06" db="EMBL/GenBank/DDBJ databases">
        <title>A chromosomal-level reference genome of Carpinus fangiana (Coryloideae, Betulaceae).</title>
        <authorList>
            <person name="Yang X."/>
            <person name="Wang Z."/>
            <person name="Zhang L."/>
            <person name="Hao G."/>
            <person name="Liu J."/>
            <person name="Yang Y."/>
        </authorList>
    </citation>
    <scope>NUCLEOTIDE SEQUENCE [LARGE SCALE GENOMIC DNA]</scope>
    <source>
        <strain evidence="2">Cfa_2016G</strain>
        <tissue evidence="2">Leaf</tissue>
    </source>
</reference>
<evidence type="ECO:0000313" key="3">
    <source>
        <dbReference type="Proteomes" id="UP000327013"/>
    </source>
</evidence>
<keyword evidence="3" id="KW-1185">Reference proteome</keyword>
<dbReference type="Gene3D" id="3.50.50.60">
    <property type="entry name" value="FAD/NAD(P)-binding domain"/>
    <property type="match status" value="1"/>
</dbReference>
<dbReference type="OrthoDB" id="1922128at2759"/>
<dbReference type="InterPro" id="IPR051704">
    <property type="entry name" value="FAD_aromatic-hydroxylase"/>
</dbReference>
<dbReference type="SUPFAM" id="SSF51905">
    <property type="entry name" value="FAD/NAD(P)-binding domain"/>
    <property type="match status" value="1"/>
</dbReference>
<dbReference type="Proteomes" id="UP000327013">
    <property type="component" value="Unassembled WGS sequence"/>
</dbReference>
<dbReference type="InterPro" id="IPR036188">
    <property type="entry name" value="FAD/NAD-bd_sf"/>
</dbReference>
<feature type="domain" description="FAD-binding" evidence="1">
    <location>
        <begin position="20"/>
        <end position="197"/>
    </location>
</feature>
<comment type="caution">
    <text evidence="2">The sequence shown here is derived from an EMBL/GenBank/DDBJ whole genome shotgun (WGS) entry which is preliminary data.</text>
</comment>
<protein>
    <recommendedName>
        <fullName evidence="1">FAD-binding domain-containing protein</fullName>
    </recommendedName>
</protein>
<dbReference type="Pfam" id="PF01494">
    <property type="entry name" value="FAD_binding_3"/>
    <property type="match status" value="1"/>
</dbReference>
<dbReference type="EMBL" id="VIBQ01000013">
    <property type="protein sequence ID" value="KAB8346303.1"/>
    <property type="molecule type" value="Genomic_DNA"/>
</dbReference>
<dbReference type="GO" id="GO:0071949">
    <property type="term" value="F:FAD binding"/>
    <property type="evidence" value="ECO:0007669"/>
    <property type="project" value="InterPro"/>
</dbReference>
<sequence>MTEEHSASDQMSQFTHRPLKVLVSGAGIAGPCLATLLTSATAVASAPSKVPVHVTVVERAPAPRPHGQNVDIRGKGIDVVARMGLLSAVRAQNTTEAGINFVDANNKVKASFPVLKGGGGFTSEFEIMRGTLAQIFYDASLNGKGADGNVRYLFGETIKAIHEEADGARIEFANGAAGDKFDVVVGADGLGSSVRRLAFPDAGRDVFKPLGQIAAFFQIPLGPTDGPMARWYNAPQRRCIFLRPDNVGTTRALLSIINKDDRLRSVLKSGAGTDSSEGVKKQKALIREFFEDAGWEAQRVMEGMDKAEDFYMQEVAQAMRDIAPHP</sequence>
<accession>A0A5N6KVE9</accession>
<gene>
    <name evidence="2" type="ORF">FH972_023347</name>
</gene>
<evidence type="ECO:0000313" key="2">
    <source>
        <dbReference type="EMBL" id="KAB8346303.1"/>
    </source>
</evidence>
<name>A0A5N6KVE9_9ROSI</name>
<proteinExistence type="predicted"/>
<dbReference type="PANTHER" id="PTHR46865">
    <property type="entry name" value="OXIDOREDUCTASE-RELATED"/>
    <property type="match status" value="1"/>
</dbReference>
<dbReference type="InterPro" id="IPR002938">
    <property type="entry name" value="FAD-bd"/>
</dbReference>
<dbReference type="PRINTS" id="PR00420">
    <property type="entry name" value="RNGMNOXGNASE"/>
</dbReference>
<organism evidence="2 3">
    <name type="scientific">Carpinus fangiana</name>
    <dbReference type="NCBI Taxonomy" id="176857"/>
    <lineage>
        <taxon>Eukaryota</taxon>
        <taxon>Viridiplantae</taxon>
        <taxon>Streptophyta</taxon>
        <taxon>Embryophyta</taxon>
        <taxon>Tracheophyta</taxon>
        <taxon>Spermatophyta</taxon>
        <taxon>Magnoliopsida</taxon>
        <taxon>eudicotyledons</taxon>
        <taxon>Gunneridae</taxon>
        <taxon>Pentapetalae</taxon>
        <taxon>rosids</taxon>
        <taxon>fabids</taxon>
        <taxon>Fagales</taxon>
        <taxon>Betulaceae</taxon>
        <taxon>Carpinus</taxon>
    </lineage>
</organism>
<dbReference type="AlphaFoldDB" id="A0A5N6KVE9"/>